<organism evidence="2 3">
    <name type="scientific">Butyrivibrio hungatei</name>
    <dbReference type="NCBI Taxonomy" id="185008"/>
    <lineage>
        <taxon>Bacteria</taxon>
        <taxon>Bacillati</taxon>
        <taxon>Bacillota</taxon>
        <taxon>Clostridia</taxon>
        <taxon>Lachnospirales</taxon>
        <taxon>Lachnospiraceae</taxon>
        <taxon>Butyrivibrio</taxon>
    </lineage>
</organism>
<dbReference type="KEGG" id="bhu:bhn_I1864"/>
<dbReference type="Pfam" id="PF15565">
    <property type="entry name" value="Imm30"/>
    <property type="match status" value="1"/>
</dbReference>
<dbReference type="InterPro" id="IPR029084">
    <property type="entry name" value="Imm30"/>
</dbReference>
<dbReference type="Proteomes" id="UP000179284">
    <property type="component" value="Chromosome I"/>
</dbReference>
<dbReference type="OrthoDB" id="7009327at2"/>
<dbReference type="AlphaFoldDB" id="A0A1D9P2R4"/>
<evidence type="ECO:0000259" key="1">
    <source>
        <dbReference type="Pfam" id="PF15565"/>
    </source>
</evidence>
<accession>A0A1D9P2R4</accession>
<feature type="domain" description="Immunity protein 30" evidence="1">
    <location>
        <begin position="11"/>
        <end position="105"/>
    </location>
</feature>
<reference evidence="3" key="1">
    <citation type="submission" date="2016-10" db="EMBL/GenBank/DDBJ databases">
        <title>The complete genome sequence of the rumen bacterium Butyrivibrio hungatei MB2003.</title>
        <authorList>
            <person name="Palevich N."/>
            <person name="Kelly W.J."/>
            <person name="Leahy S.C."/>
            <person name="Altermann E."/>
            <person name="Rakonjac J."/>
            <person name="Attwood G.T."/>
        </authorList>
    </citation>
    <scope>NUCLEOTIDE SEQUENCE [LARGE SCALE GENOMIC DNA]</scope>
    <source>
        <strain evidence="3">MB2003</strain>
    </source>
</reference>
<gene>
    <name evidence="2" type="ORF">bhn_I1864</name>
</gene>
<evidence type="ECO:0000313" key="3">
    <source>
        <dbReference type="Proteomes" id="UP000179284"/>
    </source>
</evidence>
<dbReference type="EMBL" id="CP017831">
    <property type="protein sequence ID" value="AOZ96897.1"/>
    <property type="molecule type" value="Genomic_DNA"/>
</dbReference>
<sequence length="149" mass="17299">MKNEIINALKQNRLLRNQEEICIFENALERLAIDYSEDDIAEICAIFDDDTNDTEVMFGMVHLLETISTKKAYLNTIYGIVSMYKKAPEWAKTIMYRCLNDDYSVEVIKQLYIDLPQNVKASFTGVLEKIKNEDEDMFGNAIDRIIQNI</sequence>
<keyword evidence="3" id="KW-1185">Reference proteome</keyword>
<evidence type="ECO:0000313" key="2">
    <source>
        <dbReference type="EMBL" id="AOZ96897.1"/>
    </source>
</evidence>
<protein>
    <recommendedName>
        <fullName evidence="1">Immunity protein 30 domain-containing protein</fullName>
    </recommendedName>
</protein>
<dbReference type="RefSeq" id="WP_071176554.1">
    <property type="nucleotide sequence ID" value="NZ_CP017831.1"/>
</dbReference>
<proteinExistence type="predicted"/>
<name>A0A1D9P2R4_9FIRM</name>